<dbReference type="AlphaFoldDB" id="A0A7I7W370"/>
<reference evidence="2" key="3">
    <citation type="submission" date="2020-02" db="EMBL/GenBank/DDBJ databases">
        <authorList>
            <person name="Matsumoto Y."/>
            <person name="Motooka D."/>
            <person name="Nakamura S."/>
        </authorList>
    </citation>
    <scope>NUCLEOTIDE SEQUENCE</scope>
    <source>
        <strain evidence="2">JCM 12687</strain>
    </source>
</reference>
<sequence>MKIGTWGTSPTIITSNREPPAILTMMADPLLAQSAMDRLQSAAYGLVVEGESYQQRQKPCPASQPIQLPRIDRRSPSATSPHGPATERGRLRSGRWESIRATPRGGAQEL</sequence>
<dbReference type="Proteomes" id="UP000467379">
    <property type="component" value="Chromosome"/>
</dbReference>
<feature type="compositionally biased region" description="Basic and acidic residues" evidence="1">
    <location>
        <begin position="85"/>
        <end position="98"/>
    </location>
</feature>
<proteinExistence type="predicted"/>
<name>A0A7I7W370_9MYCO</name>
<evidence type="ECO:0000256" key="1">
    <source>
        <dbReference type="SAM" id="MobiDB-lite"/>
    </source>
</evidence>
<reference evidence="3 4" key="1">
    <citation type="submission" date="2016-12" db="EMBL/GenBank/DDBJ databases">
        <title>The new phylogeny of genus Mycobacterium.</title>
        <authorList>
            <person name="Tortoli E."/>
            <person name="Trovato A."/>
            <person name="Cirillo D.M."/>
        </authorList>
    </citation>
    <scope>NUCLEOTIDE SEQUENCE [LARGE SCALE GENOMIC DNA]</scope>
    <source>
        <strain evidence="3 4">DSM 44624</strain>
    </source>
</reference>
<dbReference type="EMBL" id="MVHM01000032">
    <property type="protein sequence ID" value="ORA31248.1"/>
    <property type="molecule type" value="Genomic_DNA"/>
</dbReference>
<feature type="region of interest" description="Disordered" evidence="1">
    <location>
        <begin position="51"/>
        <end position="110"/>
    </location>
</feature>
<dbReference type="Gene3D" id="3.40.50.300">
    <property type="entry name" value="P-loop containing nucleotide triphosphate hydrolases"/>
    <property type="match status" value="1"/>
</dbReference>
<gene>
    <name evidence="3" type="ORF">BST20_27280</name>
    <name evidence="2" type="ORF">MBRA_22490</name>
</gene>
<evidence type="ECO:0000313" key="2">
    <source>
        <dbReference type="EMBL" id="BBZ12054.1"/>
    </source>
</evidence>
<evidence type="ECO:0000313" key="5">
    <source>
        <dbReference type="Proteomes" id="UP000467379"/>
    </source>
</evidence>
<dbReference type="InterPro" id="IPR027417">
    <property type="entry name" value="P-loop_NTPase"/>
</dbReference>
<accession>A0A7I7W370</accession>
<protein>
    <submittedName>
        <fullName evidence="3">Uncharacterized protein</fullName>
    </submittedName>
</protein>
<dbReference type="EMBL" id="AP022606">
    <property type="protein sequence ID" value="BBZ12054.1"/>
    <property type="molecule type" value="Genomic_DNA"/>
</dbReference>
<evidence type="ECO:0000313" key="4">
    <source>
        <dbReference type="Proteomes" id="UP000192441"/>
    </source>
</evidence>
<dbReference type="Proteomes" id="UP000192441">
    <property type="component" value="Unassembled WGS sequence"/>
</dbReference>
<reference evidence="2 5" key="2">
    <citation type="journal article" date="2019" name="Emerg. Microbes Infect.">
        <title>Comprehensive subspecies identification of 175 nontuberculous mycobacteria species based on 7547 genomic profiles.</title>
        <authorList>
            <person name="Matsumoto Y."/>
            <person name="Kinjo T."/>
            <person name="Motooka D."/>
            <person name="Nabeya D."/>
            <person name="Jung N."/>
            <person name="Uechi K."/>
            <person name="Horii T."/>
            <person name="Iida T."/>
            <person name="Fujita J."/>
            <person name="Nakamura S."/>
        </authorList>
    </citation>
    <scope>NUCLEOTIDE SEQUENCE [LARGE SCALE GENOMIC DNA]</scope>
    <source>
        <strain evidence="2 5">JCM 12687</strain>
    </source>
</reference>
<organism evidence="3 4">
    <name type="scientific">Mycobacterium branderi</name>
    <dbReference type="NCBI Taxonomy" id="43348"/>
    <lineage>
        <taxon>Bacteria</taxon>
        <taxon>Bacillati</taxon>
        <taxon>Actinomycetota</taxon>
        <taxon>Actinomycetes</taxon>
        <taxon>Mycobacteriales</taxon>
        <taxon>Mycobacteriaceae</taxon>
        <taxon>Mycobacterium</taxon>
    </lineage>
</organism>
<keyword evidence="5" id="KW-1185">Reference proteome</keyword>
<evidence type="ECO:0000313" key="3">
    <source>
        <dbReference type="EMBL" id="ORA31248.1"/>
    </source>
</evidence>